<evidence type="ECO:0000256" key="1">
    <source>
        <dbReference type="ARBA" id="ARBA00004236"/>
    </source>
</evidence>
<dbReference type="Gene3D" id="2.120.10.30">
    <property type="entry name" value="TolB, C-terminal domain"/>
    <property type="match status" value="1"/>
</dbReference>
<evidence type="ECO:0000256" key="3">
    <source>
        <dbReference type="ARBA" id="ARBA00022475"/>
    </source>
</evidence>
<dbReference type="OrthoDB" id="6080098at2"/>
<keyword evidence="7" id="KW-1185">Reference proteome</keyword>
<evidence type="ECO:0000256" key="2">
    <source>
        <dbReference type="ARBA" id="ARBA00009852"/>
    </source>
</evidence>
<feature type="transmembrane region" description="Helical" evidence="5">
    <location>
        <begin position="12"/>
        <end position="30"/>
    </location>
</feature>
<reference evidence="7" key="1">
    <citation type="submission" date="2017-05" db="EMBL/GenBank/DDBJ databases">
        <title>Complete and WGS of Bordetella genogroups.</title>
        <authorList>
            <person name="Spilker T."/>
            <person name="Lipuma J."/>
        </authorList>
    </citation>
    <scope>NUCLEOTIDE SEQUENCE [LARGE SCALE GENOMIC DNA]</scope>
    <source>
        <strain evidence="7">AU16122</strain>
    </source>
</reference>
<keyword evidence="5" id="KW-1133">Transmembrane helix</keyword>
<keyword evidence="4 5" id="KW-0472">Membrane</keyword>
<evidence type="ECO:0008006" key="8">
    <source>
        <dbReference type="Google" id="ProtNLM"/>
    </source>
</evidence>
<protein>
    <recommendedName>
        <fullName evidence="8">SMP-30/Gluconolactonase/LRE-like region domain-containing protein</fullName>
    </recommendedName>
</protein>
<dbReference type="AlphaFoldDB" id="A0A261SJ36"/>
<accession>A0A261SJ36</accession>
<dbReference type="EMBL" id="NEVM01000001">
    <property type="protein sequence ID" value="OZI37041.1"/>
    <property type="molecule type" value="Genomic_DNA"/>
</dbReference>
<comment type="caution">
    <text evidence="6">The sequence shown here is derived from an EMBL/GenBank/DDBJ whole genome shotgun (WGS) entry which is preliminary data.</text>
</comment>
<dbReference type="InterPro" id="IPR009722">
    <property type="entry name" value="YjiK/CarP"/>
</dbReference>
<evidence type="ECO:0000313" key="7">
    <source>
        <dbReference type="Proteomes" id="UP000216020"/>
    </source>
</evidence>
<comment type="similarity">
    <text evidence="2">Belongs to the YjiK family.</text>
</comment>
<evidence type="ECO:0000313" key="6">
    <source>
        <dbReference type="EMBL" id="OZI37041.1"/>
    </source>
</evidence>
<dbReference type="InterPro" id="IPR011042">
    <property type="entry name" value="6-blade_b-propeller_TolB-like"/>
</dbReference>
<dbReference type="SUPFAM" id="SSF50956">
    <property type="entry name" value="Thermostable phytase (3-phytase)"/>
    <property type="match status" value="1"/>
</dbReference>
<name>A0A261SJ36_9BORD</name>
<evidence type="ECO:0000256" key="4">
    <source>
        <dbReference type="ARBA" id="ARBA00023136"/>
    </source>
</evidence>
<dbReference type="Proteomes" id="UP000216020">
    <property type="component" value="Unassembled WGS sequence"/>
</dbReference>
<evidence type="ECO:0000256" key="5">
    <source>
        <dbReference type="SAM" id="Phobius"/>
    </source>
</evidence>
<organism evidence="6 7">
    <name type="scientific">Bordetella genomosp. 10</name>
    <dbReference type="NCBI Taxonomy" id="1416804"/>
    <lineage>
        <taxon>Bacteria</taxon>
        <taxon>Pseudomonadati</taxon>
        <taxon>Pseudomonadota</taxon>
        <taxon>Betaproteobacteria</taxon>
        <taxon>Burkholderiales</taxon>
        <taxon>Alcaligenaceae</taxon>
        <taxon>Bordetella</taxon>
    </lineage>
</organism>
<gene>
    <name evidence="6" type="ORF">CAL29_00965</name>
</gene>
<dbReference type="RefSeq" id="WP_094851147.1">
    <property type="nucleotide sequence ID" value="NZ_NEVM01000001.1"/>
</dbReference>
<sequence length="313" mass="34961">MPRIALRRKSLRLIGLAAVVAVAAAAWWGWESRWVSRQRFWLQQEIAKVQSAAPAGQVGLGGYVADIQALPVGDERNMSSATYDAQRRVLVSITNRDPHLLELSLDGALRRRIDLSGFRDPEAVEYLGPGRYMIAEERRRRVTEVALDERTEKVALDAQASRQLTLGPPDDDNRGFEGLAYDPARRRLYIAKENDPVRIFEVDGLFAPSGQAVNVSVGVDPARDRRLFVTDISGMVFDSRTEHLLVLSDESKLVIEMDAAGRPVGMMDLRAGHHGLRDDIPQAEGIALDDEGNLYIISEPNLFYRFRKEKASP</sequence>
<proteinExistence type="inferred from homology"/>
<dbReference type="Pfam" id="PF06977">
    <property type="entry name" value="SdiA-regulated"/>
    <property type="match status" value="1"/>
</dbReference>
<keyword evidence="5" id="KW-0812">Transmembrane</keyword>
<dbReference type="CDD" id="cd09971">
    <property type="entry name" value="SdiA-regulated"/>
    <property type="match status" value="1"/>
</dbReference>
<comment type="subcellular location">
    <subcellularLocation>
        <location evidence="1">Cell membrane</location>
    </subcellularLocation>
</comment>
<dbReference type="GO" id="GO:0005886">
    <property type="term" value="C:plasma membrane"/>
    <property type="evidence" value="ECO:0007669"/>
    <property type="project" value="UniProtKB-SubCell"/>
</dbReference>
<keyword evidence="3" id="KW-1003">Cell membrane</keyword>